<dbReference type="InterPro" id="IPR005336">
    <property type="entry name" value="MPC"/>
</dbReference>
<comment type="similarity">
    <text evidence="2 9">Belongs to the mitochondrial pyruvate carrier (MPC) (TC 2.A.105) family.</text>
</comment>
<evidence type="ECO:0000256" key="7">
    <source>
        <dbReference type="ARBA" id="ARBA00023128"/>
    </source>
</evidence>
<dbReference type="GO" id="GO:0005743">
    <property type="term" value="C:mitochondrial inner membrane"/>
    <property type="evidence" value="ECO:0007669"/>
    <property type="project" value="UniProtKB-SubCell"/>
</dbReference>
<dbReference type="Proteomes" id="UP000799429">
    <property type="component" value="Unassembled WGS sequence"/>
</dbReference>
<keyword evidence="12" id="KW-1185">Reference proteome</keyword>
<dbReference type="OrthoDB" id="869189at2759"/>
<keyword evidence="6 9" id="KW-1133">Transmembrane helix</keyword>
<evidence type="ECO:0000256" key="4">
    <source>
        <dbReference type="ARBA" id="ARBA00022692"/>
    </source>
</evidence>
<feature type="region of interest" description="Disordered" evidence="10">
    <location>
        <begin position="154"/>
        <end position="173"/>
    </location>
</feature>
<keyword evidence="8 9" id="KW-0472">Membrane</keyword>
<dbReference type="AlphaFoldDB" id="A0A9P4SCJ9"/>
<organism evidence="11 12">
    <name type="scientific">Patellaria atrata CBS 101060</name>
    <dbReference type="NCBI Taxonomy" id="1346257"/>
    <lineage>
        <taxon>Eukaryota</taxon>
        <taxon>Fungi</taxon>
        <taxon>Dikarya</taxon>
        <taxon>Ascomycota</taxon>
        <taxon>Pezizomycotina</taxon>
        <taxon>Dothideomycetes</taxon>
        <taxon>Dothideomycetes incertae sedis</taxon>
        <taxon>Patellariales</taxon>
        <taxon>Patellariaceae</taxon>
        <taxon>Patellaria</taxon>
    </lineage>
</organism>
<keyword evidence="4 9" id="KW-0812">Transmembrane</keyword>
<dbReference type="EMBL" id="MU006094">
    <property type="protein sequence ID" value="KAF2839899.1"/>
    <property type="molecule type" value="Genomic_DNA"/>
</dbReference>
<comment type="function">
    <text evidence="9">Mediates the uptake of pyruvate into mitochondria.</text>
</comment>
<gene>
    <name evidence="11" type="ORF">M501DRAFT_1003386</name>
</gene>
<evidence type="ECO:0000256" key="10">
    <source>
        <dbReference type="SAM" id="MobiDB-lite"/>
    </source>
</evidence>
<accession>A0A9P4SCJ9</accession>
<evidence type="ECO:0000256" key="5">
    <source>
        <dbReference type="ARBA" id="ARBA00022792"/>
    </source>
</evidence>
<evidence type="ECO:0000256" key="8">
    <source>
        <dbReference type="ARBA" id="ARBA00023136"/>
    </source>
</evidence>
<comment type="caution">
    <text evidence="11">The sequence shown here is derived from an EMBL/GenBank/DDBJ whole genome shotgun (WGS) entry which is preliminary data.</text>
</comment>
<proteinExistence type="inferred from homology"/>
<evidence type="ECO:0000256" key="9">
    <source>
        <dbReference type="RuleBase" id="RU363100"/>
    </source>
</evidence>
<sequence>MWKQPGLRAFNQAFRTSFRAQTLRQPIRRRLQTAAETNVEPPKPTGWAGFWNSEVGPKTVHFWAPVLKWAVVLTGVSDFARPASSLSLTQNGALMATGAIWTRWCLIIKPRNIGLAAVNFFLFVVGAIQVSRIFAYNQSLKNSSLPTEAKRALHEEEESAKGVVKDTQGIMKA</sequence>
<reference evidence="11" key="1">
    <citation type="journal article" date="2020" name="Stud. Mycol.">
        <title>101 Dothideomycetes genomes: a test case for predicting lifestyles and emergence of pathogens.</title>
        <authorList>
            <person name="Haridas S."/>
            <person name="Albert R."/>
            <person name="Binder M."/>
            <person name="Bloem J."/>
            <person name="Labutti K."/>
            <person name="Salamov A."/>
            <person name="Andreopoulos B."/>
            <person name="Baker S."/>
            <person name="Barry K."/>
            <person name="Bills G."/>
            <person name="Bluhm B."/>
            <person name="Cannon C."/>
            <person name="Castanera R."/>
            <person name="Culley D."/>
            <person name="Daum C."/>
            <person name="Ezra D."/>
            <person name="Gonzalez J."/>
            <person name="Henrissat B."/>
            <person name="Kuo A."/>
            <person name="Liang C."/>
            <person name="Lipzen A."/>
            <person name="Lutzoni F."/>
            <person name="Magnuson J."/>
            <person name="Mondo S."/>
            <person name="Nolan M."/>
            <person name="Ohm R."/>
            <person name="Pangilinan J."/>
            <person name="Park H.-J."/>
            <person name="Ramirez L."/>
            <person name="Alfaro M."/>
            <person name="Sun H."/>
            <person name="Tritt A."/>
            <person name="Yoshinaga Y."/>
            <person name="Zwiers L.-H."/>
            <person name="Turgeon B."/>
            <person name="Goodwin S."/>
            <person name="Spatafora J."/>
            <person name="Crous P."/>
            <person name="Grigoriev I."/>
        </authorList>
    </citation>
    <scope>NUCLEOTIDE SEQUENCE</scope>
    <source>
        <strain evidence="11">CBS 101060</strain>
    </source>
</reference>
<evidence type="ECO:0000256" key="3">
    <source>
        <dbReference type="ARBA" id="ARBA00022448"/>
    </source>
</evidence>
<evidence type="ECO:0000256" key="6">
    <source>
        <dbReference type="ARBA" id="ARBA00022989"/>
    </source>
</evidence>
<dbReference type="GO" id="GO:0006850">
    <property type="term" value="P:pyruvate import into mitochondria"/>
    <property type="evidence" value="ECO:0007669"/>
    <property type="project" value="InterPro"/>
</dbReference>
<feature type="transmembrane region" description="Helical" evidence="9">
    <location>
        <begin position="113"/>
        <end position="135"/>
    </location>
</feature>
<keyword evidence="5 9" id="KW-0999">Mitochondrion inner membrane</keyword>
<keyword evidence="3 9" id="KW-0813">Transport</keyword>
<protein>
    <recommendedName>
        <fullName evidence="9">Mitochondrial pyruvate carrier</fullName>
    </recommendedName>
</protein>
<comment type="subcellular location">
    <subcellularLocation>
        <location evidence="1 9">Mitochondrion inner membrane</location>
        <topology evidence="1 9">Multi-pass membrane protein</topology>
    </subcellularLocation>
</comment>
<dbReference type="Pfam" id="PF03650">
    <property type="entry name" value="MPC"/>
    <property type="match status" value="1"/>
</dbReference>
<evidence type="ECO:0000313" key="11">
    <source>
        <dbReference type="EMBL" id="KAF2839899.1"/>
    </source>
</evidence>
<keyword evidence="7 9" id="KW-0496">Mitochondrion</keyword>
<comment type="caution">
    <text evidence="9">Lacks conserved residue(s) required for the propagation of feature annotation.</text>
</comment>
<evidence type="ECO:0000256" key="2">
    <source>
        <dbReference type="ARBA" id="ARBA00006416"/>
    </source>
</evidence>
<feature type="compositionally biased region" description="Basic and acidic residues" evidence="10">
    <location>
        <begin position="154"/>
        <end position="164"/>
    </location>
</feature>
<evidence type="ECO:0000256" key="1">
    <source>
        <dbReference type="ARBA" id="ARBA00004448"/>
    </source>
</evidence>
<evidence type="ECO:0000313" key="12">
    <source>
        <dbReference type="Proteomes" id="UP000799429"/>
    </source>
</evidence>
<name>A0A9P4SCJ9_9PEZI</name>